<dbReference type="EMBL" id="JMIX01000003">
    <property type="protein sequence ID" value="KEO99019.1"/>
    <property type="molecule type" value="Genomic_DNA"/>
</dbReference>
<keyword evidence="1" id="KW-1133">Transmembrane helix</keyword>
<evidence type="ECO:0000313" key="4">
    <source>
        <dbReference type="Proteomes" id="UP000027866"/>
    </source>
</evidence>
<feature type="domain" description="TadE-like" evidence="2">
    <location>
        <begin position="15"/>
        <end position="57"/>
    </location>
</feature>
<dbReference type="AlphaFoldDB" id="A0A074N040"/>
<dbReference type="KEGG" id="elq:Ga0102493_112482"/>
<evidence type="ECO:0000256" key="1">
    <source>
        <dbReference type="SAM" id="Phobius"/>
    </source>
</evidence>
<feature type="transmembrane region" description="Helical" evidence="1">
    <location>
        <begin position="21"/>
        <end position="43"/>
    </location>
</feature>
<evidence type="ECO:0000259" key="2">
    <source>
        <dbReference type="Pfam" id="PF07811"/>
    </source>
</evidence>
<proteinExistence type="predicted"/>
<protein>
    <recommendedName>
        <fullName evidence="2">TadE-like domain-containing protein</fullName>
    </recommendedName>
</protein>
<dbReference type="InterPro" id="IPR012495">
    <property type="entry name" value="TadE-like_dom"/>
</dbReference>
<evidence type="ECO:0000313" key="3">
    <source>
        <dbReference type="EMBL" id="KEO99019.1"/>
    </source>
</evidence>
<keyword evidence="4" id="KW-1185">Reference proteome</keyword>
<dbReference type="OrthoDB" id="7306064at2"/>
<comment type="caution">
    <text evidence="3">The sequence shown here is derived from an EMBL/GenBank/DDBJ whole genome shotgun (WGS) entry which is preliminary data.</text>
</comment>
<keyword evidence="1" id="KW-0472">Membrane</keyword>
<organism evidence="3 4">
    <name type="scientific">Erythrobacter litoralis</name>
    <dbReference type="NCBI Taxonomy" id="39960"/>
    <lineage>
        <taxon>Bacteria</taxon>
        <taxon>Pseudomonadati</taxon>
        <taxon>Pseudomonadota</taxon>
        <taxon>Alphaproteobacteria</taxon>
        <taxon>Sphingomonadales</taxon>
        <taxon>Erythrobacteraceae</taxon>
        <taxon>Erythrobacter/Porphyrobacter group</taxon>
        <taxon>Erythrobacter</taxon>
    </lineage>
</organism>
<dbReference type="RefSeq" id="WP_034901563.1">
    <property type="nucleotide sequence ID" value="NZ_CP017057.1"/>
</dbReference>
<reference evidence="3 4" key="1">
    <citation type="submission" date="2014-04" db="EMBL/GenBank/DDBJ databases">
        <title>A comprehensive comparison of genomes of Erythrobacter spp. Strains.</title>
        <authorList>
            <person name="Zheng Q."/>
        </authorList>
    </citation>
    <scope>NUCLEOTIDE SEQUENCE [LARGE SCALE GENOMIC DNA]</scope>
    <source>
        <strain evidence="3 4">DSM 8509</strain>
    </source>
</reference>
<accession>A0A074N040</accession>
<keyword evidence="1" id="KW-0812">Transmembrane</keyword>
<gene>
    <name evidence="3" type="ORF">EH32_07915</name>
</gene>
<dbReference type="Proteomes" id="UP000027866">
    <property type="component" value="Unassembled WGS sequence"/>
</dbReference>
<name>A0A074N040_9SPHN</name>
<sequence length="196" mass="21470">MIPRLIRRIRDDDEGITMVEFAFVAPVMFMLILGLLELGYVAFARSTLESAILVASRNSKVAACPAQNAALIEEELIERLDVISTFNNQPPKLVVSSYGTNFGNVGNPEPFNDIDGSGTWDAGEPYTDFNGNGQWDEDMGRDGNYGQFGEVVQFTASVDVVSIIPFVASALNQNEGFYPLSAETVVRNEPFRDATC</sequence>
<dbReference type="PATRIC" id="fig|39960.10.peg.1577"/>
<dbReference type="Pfam" id="PF07811">
    <property type="entry name" value="TadE"/>
    <property type="match status" value="1"/>
</dbReference>